<sequence>MNIKYISKGFILVLFLIFAKTLQASSLAIDSIGVENNNGKQVILHRVEAKESYYSISRKYSVQPKDIIAFNNNKSLKIGDLIKIPTNRAFATATPTPAPTQNTESTNQNNIQYKVGAGETLYTISKRFQVSIAEIVKENKLKNEQDIKAGQTINIPQGAPDPVIAETPDEIEDTEIIEEPSASLPLPSSRYGLRQVDEKGIGVWMDGLNADEGNMLALHKTAPVGTVVKITNPMTHKTTFAKVVGKYTDNNNTRDAVIVISKSTADLLGILDKRFLIDISYGVPAN</sequence>
<proteinExistence type="predicted"/>
<dbReference type="PANTHER" id="PTHR33734:SF22">
    <property type="entry name" value="MEMBRANE-BOUND LYTIC MUREIN TRANSGLYCOSYLASE D"/>
    <property type="match status" value="1"/>
</dbReference>
<dbReference type="EMBL" id="SMGO01000003">
    <property type="protein sequence ID" value="TCK80740.1"/>
    <property type="molecule type" value="Genomic_DNA"/>
</dbReference>
<comment type="caution">
    <text evidence="2">The sequence shown here is derived from an EMBL/GenBank/DDBJ whole genome shotgun (WGS) entry which is preliminary data.</text>
</comment>
<accession>A0A4R1LR91</accession>
<dbReference type="InterPro" id="IPR036908">
    <property type="entry name" value="RlpA-like_sf"/>
</dbReference>
<protein>
    <submittedName>
        <fullName evidence="2">LysM domain-containing protein</fullName>
    </submittedName>
</protein>
<dbReference type="PANTHER" id="PTHR33734">
    <property type="entry name" value="LYSM DOMAIN-CONTAINING GPI-ANCHORED PROTEIN 2"/>
    <property type="match status" value="1"/>
</dbReference>
<evidence type="ECO:0000259" key="1">
    <source>
        <dbReference type="PROSITE" id="PS51782"/>
    </source>
</evidence>
<dbReference type="RefSeq" id="WP_132225350.1">
    <property type="nucleotide sequence ID" value="NZ_SMGO01000003.1"/>
</dbReference>
<dbReference type="Gene3D" id="2.40.40.10">
    <property type="entry name" value="RlpA-like domain"/>
    <property type="match status" value="1"/>
</dbReference>
<dbReference type="Pfam" id="PF01476">
    <property type="entry name" value="LysM"/>
    <property type="match status" value="2"/>
</dbReference>
<dbReference type="PROSITE" id="PS51782">
    <property type="entry name" value="LYSM"/>
    <property type="match status" value="1"/>
</dbReference>
<organism evidence="2 3">
    <name type="scientific">Albibacterium bauzanense</name>
    <dbReference type="NCBI Taxonomy" id="653929"/>
    <lineage>
        <taxon>Bacteria</taxon>
        <taxon>Pseudomonadati</taxon>
        <taxon>Bacteroidota</taxon>
        <taxon>Sphingobacteriia</taxon>
        <taxon>Sphingobacteriales</taxon>
        <taxon>Sphingobacteriaceae</taxon>
        <taxon>Albibacterium</taxon>
    </lineage>
</organism>
<name>A0A4R1LR91_9SPHI</name>
<dbReference type="SMART" id="SM00257">
    <property type="entry name" value="LysM"/>
    <property type="match status" value="2"/>
</dbReference>
<keyword evidence="3" id="KW-1185">Reference proteome</keyword>
<feature type="domain" description="LysM" evidence="1">
    <location>
        <begin position="111"/>
        <end position="155"/>
    </location>
</feature>
<dbReference type="GO" id="GO:0008932">
    <property type="term" value="F:lytic endotransglycosylase activity"/>
    <property type="evidence" value="ECO:0007669"/>
    <property type="project" value="TreeGrafter"/>
</dbReference>
<dbReference type="InterPro" id="IPR018392">
    <property type="entry name" value="LysM"/>
</dbReference>
<evidence type="ECO:0000313" key="2">
    <source>
        <dbReference type="EMBL" id="TCK80740.1"/>
    </source>
</evidence>
<dbReference type="Proteomes" id="UP000294616">
    <property type="component" value="Unassembled WGS sequence"/>
</dbReference>
<dbReference type="OrthoDB" id="2149800at2"/>
<dbReference type="SUPFAM" id="SSF54106">
    <property type="entry name" value="LysM domain"/>
    <property type="match status" value="2"/>
</dbReference>
<dbReference type="CDD" id="cd00118">
    <property type="entry name" value="LysM"/>
    <property type="match status" value="2"/>
</dbReference>
<dbReference type="InterPro" id="IPR036779">
    <property type="entry name" value="LysM_dom_sf"/>
</dbReference>
<gene>
    <name evidence="2" type="ORF">C8N28_2492</name>
</gene>
<dbReference type="AlphaFoldDB" id="A0A4R1LR91"/>
<evidence type="ECO:0000313" key="3">
    <source>
        <dbReference type="Proteomes" id="UP000294616"/>
    </source>
</evidence>
<reference evidence="2 3" key="1">
    <citation type="submission" date="2019-03" db="EMBL/GenBank/DDBJ databases">
        <title>Genomic Encyclopedia of Archaeal and Bacterial Type Strains, Phase II (KMG-II): from individual species to whole genera.</title>
        <authorList>
            <person name="Goeker M."/>
        </authorList>
    </citation>
    <scope>NUCLEOTIDE SEQUENCE [LARGE SCALE GENOMIC DNA]</scope>
    <source>
        <strain evidence="2 3">DSM 22554</strain>
    </source>
</reference>
<dbReference type="Gene3D" id="3.10.350.10">
    <property type="entry name" value="LysM domain"/>
    <property type="match status" value="2"/>
</dbReference>